<keyword evidence="2" id="KW-1185">Reference proteome</keyword>
<name>A0ABT3MX11_9GAMM</name>
<dbReference type="PIRSF" id="PIRSF028991">
    <property type="entry name" value="Glycl_rad_HI0521_prd"/>
    <property type="match status" value="1"/>
</dbReference>
<accession>A0ABT3MX11</accession>
<sequence length="517" mass="57763">MSYQQALRQIVNDSRLNTQQKARYLSLQAESMLDCPRWSEGAQELLDSGVVCDMFEGNAPFKPRYVMPDYEKALKKGSDYLELEAPEDLDEAINFLLILFNHVPSVTGMPVFVGRLDKLLMPFVNDGISDDQLKKKIKLMWQMIDRTLPDAFLHANIGPEDNRVARAILSVDGELEQVVPNLTLRYDPEITSDGLLNQAIENISKTNKPHIANEALNVADFKALGDYQGYGIASCYNCLPLAGGAHTLVRMNLLKAAQQSEGSEQDFLERVIPEISEKMYEIIQARVNYLVNDSGFYKESFLVRERFIDPNRFTAMFGVFGMAEAVNHLLGVEAEKGYGHTIEAKEFAIRITEKLAAIVESTKLENCWHSRALFHSQSGISIDAATSAGCRIPYGVEPSTLEHILTVIPHHRHFTAGVSDIFPIDETIKNNPQALATICKGAIAQGLRMFTVNVANNDLVRVTGYMVRRSDIKKHKEEGSRINSTVFGAEAAENCGILDRKSRVISNEFQPWVAMGE</sequence>
<evidence type="ECO:0000313" key="1">
    <source>
        <dbReference type="EMBL" id="MCW7553922.1"/>
    </source>
</evidence>
<dbReference type="NCBIfam" id="TIGR04040">
    <property type="entry name" value="glycyl_YjjI"/>
    <property type="match status" value="1"/>
</dbReference>
<gene>
    <name evidence="1" type="ORF">NX722_15085</name>
</gene>
<dbReference type="Proteomes" id="UP001209854">
    <property type="component" value="Unassembled WGS sequence"/>
</dbReference>
<organism evidence="1 2">
    <name type="scientific">Endozoicomonas gorgoniicola</name>
    <dbReference type="NCBI Taxonomy" id="1234144"/>
    <lineage>
        <taxon>Bacteria</taxon>
        <taxon>Pseudomonadati</taxon>
        <taxon>Pseudomonadota</taxon>
        <taxon>Gammaproteobacteria</taxon>
        <taxon>Oceanospirillales</taxon>
        <taxon>Endozoicomonadaceae</taxon>
        <taxon>Endozoicomonas</taxon>
    </lineage>
</organism>
<evidence type="ECO:0000313" key="2">
    <source>
        <dbReference type="Proteomes" id="UP001209854"/>
    </source>
</evidence>
<dbReference type="SUPFAM" id="SSF51998">
    <property type="entry name" value="PFL-like glycyl radical enzymes"/>
    <property type="match status" value="1"/>
</dbReference>
<dbReference type="InterPro" id="IPR016905">
    <property type="entry name" value="Glycyl_radical_YjjI-like"/>
</dbReference>
<proteinExistence type="predicted"/>
<dbReference type="Pfam" id="PF11230">
    <property type="entry name" value="YjjI-like"/>
    <property type="match status" value="1"/>
</dbReference>
<dbReference type="Gene3D" id="3.20.70.20">
    <property type="match status" value="1"/>
</dbReference>
<protein>
    <submittedName>
        <fullName evidence="1">YjjI family glycine radical enzyme</fullName>
    </submittedName>
</protein>
<comment type="caution">
    <text evidence="1">The sequence shown here is derived from an EMBL/GenBank/DDBJ whole genome shotgun (WGS) entry which is preliminary data.</text>
</comment>
<dbReference type="EMBL" id="JAPFCC010000001">
    <property type="protein sequence ID" value="MCW7553922.1"/>
    <property type="molecule type" value="Genomic_DNA"/>
</dbReference>
<dbReference type="RefSeq" id="WP_262563662.1">
    <property type="nucleotide sequence ID" value="NZ_JAPFCC010000001.1"/>
</dbReference>
<reference evidence="1 2" key="1">
    <citation type="submission" date="2022-10" db="EMBL/GenBank/DDBJ databases">
        <title>High-quality genome sequences of two octocoral-associated bacteria, Endozoicomonas euniceicola EF212 and Endozoicomonas gorgoniicola PS125.</title>
        <authorList>
            <person name="Chiou Y.-J."/>
            <person name="Chen Y.-H."/>
        </authorList>
    </citation>
    <scope>NUCLEOTIDE SEQUENCE [LARGE SCALE GENOMIC DNA]</scope>
    <source>
        <strain evidence="1 2">PS125</strain>
    </source>
</reference>